<evidence type="ECO:0000313" key="6">
    <source>
        <dbReference type="EMBL" id="RDI42646.1"/>
    </source>
</evidence>
<dbReference type="SUPFAM" id="SSF46689">
    <property type="entry name" value="Homeodomain-like"/>
    <property type="match status" value="1"/>
</dbReference>
<dbReference type="GO" id="GO:0003700">
    <property type="term" value="F:DNA-binding transcription factor activity"/>
    <property type="evidence" value="ECO:0007669"/>
    <property type="project" value="TreeGrafter"/>
</dbReference>
<dbReference type="STRING" id="1210089.GCA_001613165_06623"/>
<name>A0A370GHD0_9NOCA</name>
<dbReference type="PROSITE" id="PS50977">
    <property type="entry name" value="HTH_TETR_2"/>
    <property type="match status" value="1"/>
</dbReference>
<dbReference type="Gene3D" id="1.10.357.10">
    <property type="entry name" value="Tetracycline Repressor, domain 2"/>
    <property type="match status" value="1"/>
</dbReference>
<feature type="domain" description="HTH tetR-type" evidence="5">
    <location>
        <begin position="20"/>
        <end position="79"/>
    </location>
</feature>
<sequence>MTSPEPPGSAGSRPVRRDVLRNRQLLLEAAREVYAEQGLDAGVEEIARRAGLGMGTLYRHFPTKKDLLLTLRQEILADIASHGSAAAAEQPPGLGLEACLWSVCAEIQSHHRDRELLWHTFSSDEDPGRPQFWAMIRSLLHEAQAAGQIRDDLTFTDVFLCVLSVRGLINATADRAPDAWRRHLSLQLAGFRPGASQLDFPPTDESLVISGLERNE</sequence>
<dbReference type="InterPro" id="IPR049445">
    <property type="entry name" value="TetR_SbtR-like_C"/>
</dbReference>
<evidence type="ECO:0000313" key="7">
    <source>
        <dbReference type="Proteomes" id="UP000255355"/>
    </source>
</evidence>
<evidence type="ECO:0000256" key="3">
    <source>
        <dbReference type="ARBA" id="ARBA00023163"/>
    </source>
</evidence>
<keyword evidence="2 4" id="KW-0238">DNA-binding</keyword>
<keyword evidence="7" id="KW-1185">Reference proteome</keyword>
<dbReference type="GO" id="GO:0000976">
    <property type="term" value="F:transcription cis-regulatory region binding"/>
    <property type="evidence" value="ECO:0007669"/>
    <property type="project" value="TreeGrafter"/>
</dbReference>
<evidence type="ECO:0000259" key="5">
    <source>
        <dbReference type="PROSITE" id="PS50977"/>
    </source>
</evidence>
<dbReference type="SUPFAM" id="SSF48498">
    <property type="entry name" value="Tetracyclin repressor-like, C-terminal domain"/>
    <property type="match status" value="1"/>
</dbReference>
<dbReference type="Proteomes" id="UP000255355">
    <property type="component" value="Unassembled WGS sequence"/>
</dbReference>
<keyword evidence="1" id="KW-0805">Transcription regulation</keyword>
<evidence type="ECO:0000256" key="1">
    <source>
        <dbReference type="ARBA" id="ARBA00023015"/>
    </source>
</evidence>
<dbReference type="Pfam" id="PF00440">
    <property type="entry name" value="TetR_N"/>
    <property type="match status" value="1"/>
</dbReference>
<dbReference type="InterPro" id="IPR050109">
    <property type="entry name" value="HTH-type_TetR-like_transc_reg"/>
</dbReference>
<dbReference type="InterPro" id="IPR009057">
    <property type="entry name" value="Homeodomain-like_sf"/>
</dbReference>
<keyword evidence="3" id="KW-0804">Transcription</keyword>
<proteinExistence type="predicted"/>
<dbReference type="AlphaFoldDB" id="A0A370GHD0"/>
<dbReference type="PANTHER" id="PTHR30055">
    <property type="entry name" value="HTH-TYPE TRANSCRIPTIONAL REGULATOR RUTR"/>
    <property type="match status" value="1"/>
</dbReference>
<reference evidence="6 7" key="1">
    <citation type="submission" date="2018-07" db="EMBL/GenBank/DDBJ databases">
        <title>Genomic Encyclopedia of Type Strains, Phase IV (KMG-IV): sequencing the most valuable type-strain genomes for metagenomic binning, comparative biology and taxonomic classification.</title>
        <authorList>
            <person name="Goeker M."/>
        </authorList>
    </citation>
    <scope>NUCLEOTIDE SEQUENCE [LARGE SCALE GENOMIC DNA]</scope>
    <source>
        <strain evidence="6 7">DSM 44952</strain>
    </source>
</reference>
<accession>A0A370GHD0</accession>
<dbReference type="PRINTS" id="PR00455">
    <property type="entry name" value="HTHTETR"/>
</dbReference>
<feature type="DNA-binding region" description="H-T-H motif" evidence="4">
    <location>
        <begin position="42"/>
        <end position="61"/>
    </location>
</feature>
<dbReference type="PANTHER" id="PTHR30055:SF234">
    <property type="entry name" value="HTH-TYPE TRANSCRIPTIONAL REGULATOR BETI"/>
    <property type="match status" value="1"/>
</dbReference>
<gene>
    <name evidence="6" type="ORF">DFR68_12542</name>
</gene>
<protein>
    <submittedName>
        <fullName evidence="6">TetR family transcriptional regulator</fullName>
    </submittedName>
</protein>
<organism evidence="6 7">
    <name type="scientific">Nocardia mexicana</name>
    <dbReference type="NCBI Taxonomy" id="279262"/>
    <lineage>
        <taxon>Bacteria</taxon>
        <taxon>Bacillati</taxon>
        <taxon>Actinomycetota</taxon>
        <taxon>Actinomycetes</taxon>
        <taxon>Mycobacteriales</taxon>
        <taxon>Nocardiaceae</taxon>
        <taxon>Nocardia</taxon>
    </lineage>
</organism>
<dbReference type="EMBL" id="QQAZ01000025">
    <property type="protein sequence ID" value="RDI42646.1"/>
    <property type="molecule type" value="Genomic_DNA"/>
</dbReference>
<dbReference type="InterPro" id="IPR001647">
    <property type="entry name" value="HTH_TetR"/>
</dbReference>
<dbReference type="RefSeq" id="WP_068028924.1">
    <property type="nucleotide sequence ID" value="NZ_QQAZ01000025.1"/>
</dbReference>
<dbReference type="Pfam" id="PF21597">
    <property type="entry name" value="TetR_C_43"/>
    <property type="match status" value="1"/>
</dbReference>
<evidence type="ECO:0000256" key="4">
    <source>
        <dbReference type="PROSITE-ProRule" id="PRU00335"/>
    </source>
</evidence>
<dbReference type="InterPro" id="IPR036271">
    <property type="entry name" value="Tet_transcr_reg_TetR-rel_C_sf"/>
</dbReference>
<dbReference type="OrthoDB" id="9795011at2"/>
<comment type="caution">
    <text evidence="6">The sequence shown here is derived from an EMBL/GenBank/DDBJ whole genome shotgun (WGS) entry which is preliminary data.</text>
</comment>
<evidence type="ECO:0000256" key="2">
    <source>
        <dbReference type="ARBA" id="ARBA00023125"/>
    </source>
</evidence>